<keyword evidence="2" id="KW-1185">Reference proteome</keyword>
<name>A0ABQ7A554_BRACR</name>
<dbReference type="Proteomes" id="UP000266723">
    <property type="component" value="Unassembled WGS sequence"/>
</dbReference>
<organism evidence="1 2">
    <name type="scientific">Brassica cretica</name>
    <name type="common">Mustard</name>
    <dbReference type="NCBI Taxonomy" id="69181"/>
    <lineage>
        <taxon>Eukaryota</taxon>
        <taxon>Viridiplantae</taxon>
        <taxon>Streptophyta</taxon>
        <taxon>Embryophyta</taxon>
        <taxon>Tracheophyta</taxon>
        <taxon>Spermatophyta</taxon>
        <taxon>Magnoliopsida</taxon>
        <taxon>eudicotyledons</taxon>
        <taxon>Gunneridae</taxon>
        <taxon>Pentapetalae</taxon>
        <taxon>rosids</taxon>
        <taxon>malvids</taxon>
        <taxon>Brassicales</taxon>
        <taxon>Brassicaceae</taxon>
        <taxon>Brassiceae</taxon>
        <taxon>Brassica</taxon>
    </lineage>
</organism>
<evidence type="ECO:0000313" key="1">
    <source>
        <dbReference type="EMBL" id="KAF3492816.1"/>
    </source>
</evidence>
<sequence length="111" mass="12452">MRATFGCHSGCKGTGHTLLECINEQKRRREKSLIGIDEGDSEGDSEDEELNNFVAFIGITEFVEGETDTEDDHSDKDTDILGDYRELRETIVDPKIYTKNLIVIGSLIKGR</sequence>
<proteinExistence type="predicted"/>
<reference evidence="1 2" key="1">
    <citation type="journal article" date="2020" name="BMC Genomics">
        <title>Intraspecific diversification of the crop wild relative Brassica cretica Lam. using demographic model selection.</title>
        <authorList>
            <person name="Kioukis A."/>
            <person name="Michalopoulou V.A."/>
            <person name="Briers L."/>
            <person name="Pirintsos S."/>
            <person name="Studholme D.J."/>
            <person name="Pavlidis P."/>
            <person name="Sarris P.F."/>
        </authorList>
    </citation>
    <scope>NUCLEOTIDE SEQUENCE [LARGE SCALE GENOMIC DNA]</scope>
    <source>
        <strain evidence="2">cv. PFS-1207/04</strain>
    </source>
</reference>
<gene>
    <name evidence="1" type="ORF">DY000_02053570</name>
</gene>
<accession>A0ABQ7A554</accession>
<dbReference type="EMBL" id="QGKV02002055">
    <property type="protein sequence ID" value="KAF3492816.1"/>
    <property type="molecule type" value="Genomic_DNA"/>
</dbReference>
<comment type="caution">
    <text evidence="1">The sequence shown here is derived from an EMBL/GenBank/DDBJ whole genome shotgun (WGS) entry which is preliminary data.</text>
</comment>
<protein>
    <submittedName>
        <fullName evidence="1">Uncharacterized protein</fullName>
    </submittedName>
</protein>
<evidence type="ECO:0000313" key="2">
    <source>
        <dbReference type="Proteomes" id="UP000266723"/>
    </source>
</evidence>